<dbReference type="InterPro" id="IPR002938">
    <property type="entry name" value="FAD-bd"/>
</dbReference>
<dbReference type="OrthoDB" id="16820at2759"/>
<keyword evidence="6" id="KW-0472">Membrane</keyword>
<dbReference type="SUPFAM" id="SSF51905">
    <property type="entry name" value="FAD/NAD(P)-binding domain"/>
    <property type="match status" value="1"/>
</dbReference>
<evidence type="ECO:0000313" key="9">
    <source>
        <dbReference type="Proteomes" id="UP000813385"/>
    </source>
</evidence>
<dbReference type="Gene3D" id="3.50.50.60">
    <property type="entry name" value="FAD/NAD(P)-binding domain"/>
    <property type="match status" value="1"/>
</dbReference>
<dbReference type="GO" id="GO:0004497">
    <property type="term" value="F:monooxygenase activity"/>
    <property type="evidence" value="ECO:0007669"/>
    <property type="project" value="UniProtKB-KW"/>
</dbReference>
<keyword evidence="2" id="KW-0285">Flavoprotein</keyword>
<keyword evidence="6" id="KW-1133">Transmembrane helix</keyword>
<keyword evidence="5" id="KW-0503">Monooxygenase</keyword>
<keyword evidence="6" id="KW-0812">Transmembrane</keyword>
<comment type="similarity">
    <text evidence="1">Belongs to the paxM FAD-dependent monooxygenase family.</text>
</comment>
<dbReference type="InterPro" id="IPR050493">
    <property type="entry name" value="FAD-dep_Monooxygenase_BioMet"/>
</dbReference>
<evidence type="ECO:0000256" key="3">
    <source>
        <dbReference type="ARBA" id="ARBA00022827"/>
    </source>
</evidence>
<keyword evidence="9" id="KW-1185">Reference proteome</keyword>
<evidence type="ECO:0000256" key="1">
    <source>
        <dbReference type="ARBA" id="ARBA00007992"/>
    </source>
</evidence>
<dbReference type="Proteomes" id="UP000813385">
    <property type="component" value="Unassembled WGS sequence"/>
</dbReference>
<dbReference type="PANTHER" id="PTHR13789">
    <property type="entry name" value="MONOOXYGENASE"/>
    <property type="match status" value="1"/>
</dbReference>
<dbReference type="EMBL" id="JAGPXD010000002">
    <property type="protein sequence ID" value="KAH7369280.1"/>
    <property type="molecule type" value="Genomic_DNA"/>
</dbReference>
<evidence type="ECO:0000256" key="2">
    <source>
        <dbReference type="ARBA" id="ARBA00022630"/>
    </source>
</evidence>
<comment type="caution">
    <text evidence="8">The sequence shown here is derived from an EMBL/GenBank/DDBJ whole genome shotgun (WGS) entry which is preliminary data.</text>
</comment>
<accession>A0A8K0TQ11</accession>
<dbReference type="PANTHER" id="PTHR13789:SF309">
    <property type="entry name" value="PUTATIVE (AFU_ORTHOLOGUE AFUA_6G14510)-RELATED"/>
    <property type="match status" value="1"/>
</dbReference>
<dbReference type="Pfam" id="PF13450">
    <property type="entry name" value="NAD_binding_8"/>
    <property type="match status" value="1"/>
</dbReference>
<evidence type="ECO:0000259" key="7">
    <source>
        <dbReference type="Pfam" id="PF01494"/>
    </source>
</evidence>
<evidence type="ECO:0000256" key="6">
    <source>
        <dbReference type="SAM" id="Phobius"/>
    </source>
</evidence>
<reference evidence="8" key="1">
    <citation type="journal article" date="2021" name="Nat. Commun.">
        <title>Genetic determinants of endophytism in the Arabidopsis root mycobiome.</title>
        <authorList>
            <person name="Mesny F."/>
            <person name="Miyauchi S."/>
            <person name="Thiergart T."/>
            <person name="Pickel B."/>
            <person name="Atanasova L."/>
            <person name="Karlsson M."/>
            <person name="Huettel B."/>
            <person name="Barry K.W."/>
            <person name="Haridas S."/>
            <person name="Chen C."/>
            <person name="Bauer D."/>
            <person name="Andreopoulos W."/>
            <person name="Pangilinan J."/>
            <person name="LaButti K."/>
            <person name="Riley R."/>
            <person name="Lipzen A."/>
            <person name="Clum A."/>
            <person name="Drula E."/>
            <person name="Henrissat B."/>
            <person name="Kohler A."/>
            <person name="Grigoriev I.V."/>
            <person name="Martin F.M."/>
            <person name="Hacquard S."/>
        </authorList>
    </citation>
    <scope>NUCLEOTIDE SEQUENCE</scope>
    <source>
        <strain evidence="8">MPI-CAGE-AT-0016</strain>
    </source>
</reference>
<sequence>MPAATTSTPEPLNIAIVGAGLVGATAALALARLPNVTITVYERSPEPREVGAWIAMNLRDIMYQGETGINHRHWRTGEALGISESPHTAPEYREGRTHRVPLHELLLSHVEPETIRYGKHVVRADVSGTPGRGSTALTLADGEVVHADLVVAADGIYSKLRRQYLPQSIPTYRGVVAYRKIFPESLLAHIKDLPEGTSSWQKGQGEVMYMSKVGLGKYGIVAIVREDEKTAEPLSWGQDQGKQGIARLQRHFKDWDPIITQVVSALPDIDAYRLEGAAWMENMTRDDRIAFIGDAAHPTAGAYGAGATFGFGDAWALYRSLNAFHSDSDYDMPAALDLFNRTRRPFLERVERQLSYDRKTAAYIAAAPDEETWIARWRERFSPNWWMLEHDVEAEWQKVYSEVLHERA</sequence>
<dbReference type="AlphaFoldDB" id="A0A8K0TQ11"/>
<keyword evidence="3" id="KW-0274">FAD</keyword>
<dbReference type="PRINTS" id="PR00420">
    <property type="entry name" value="RNGMNOXGNASE"/>
</dbReference>
<dbReference type="GO" id="GO:0071949">
    <property type="term" value="F:FAD binding"/>
    <property type="evidence" value="ECO:0007669"/>
    <property type="project" value="InterPro"/>
</dbReference>
<gene>
    <name evidence="8" type="ORF">B0T11DRAFT_317225</name>
</gene>
<organism evidence="8 9">
    <name type="scientific">Plectosphaerella cucumerina</name>
    <dbReference type="NCBI Taxonomy" id="40658"/>
    <lineage>
        <taxon>Eukaryota</taxon>
        <taxon>Fungi</taxon>
        <taxon>Dikarya</taxon>
        <taxon>Ascomycota</taxon>
        <taxon>Pezizomycotina</taxon>
        <taxon>Sordariomycetes</taxon>
        <taxon>Hypocreomycetidae</taxon>
        <taxon>Glomerellales</taxon>
        <taxon>Plectosphaerellaceae</taxon>
        <taxon>Plectosphaerella</taxon>
    </lineage>
</organism>
<feature type="transmembrane region" description="Helical" evidence="6">
    <location>
        <begin position="12"/>
        <end position="33"/>
    </location>
</feature>
<dbReference type="Pfam" id="PF01494">
    <property type="entry name" value="FAD_binding_3"/>
    <property type="match status" value="1"/>
</dbReference>
<evidence type="ECO:0000256" key="4">
    <source>
        <dbReference type="ARBA" id="ARBA00023002"/>
    </source>
</evidence>
<dbReference type="InterPro" id="IPR036188">
    <property type="entry name" value="FAD/NAD-bd_sf"/>
</dbReference>
<proteinExistence type="inferred from homology"/>
<evidence type="ECO:0000313" key="8">
    <source>
        <dbReference type="EMBL" id="KAH7369280.1"/>
    </source>
</evidence>
<feature type="domain" description="FAD-binding" evidence="7">
    <location>
        <begin position="141"/>
        <end position="352"/>
    </location>
</feature>
<keyword evidence="4" id="KW-0560">Oxidoreductase</keyword>
<evidence type="ECO:0000256" key="5">
    <source>
        <dbReference type="ARBA" id="ARBA00023033"/>
    </source>
</evidence>
<protein>
    <submittedName>
        <fullName evidence="8">Salicylate hydroxylase</fullName>
    </submittedName>
</protein>
<name>A0A8K0TQ11_9PEZI</name>